<accession>A0AB35Y3D1</accession>
<evidence type="ECO:0000256" key="2">
    <source>
        <dbReference type="ARBA" id="ARBA00022747"/>
    </source>
</evidence>
<comment type="similarity">
    <text evidence="1">Belongs to the type-I restriction system S methylase family.</text>
</comment>
<organism evidence="5 6">
    <name type="scientific">Faecalibacterium wellingii</name>
    <dbReference type="NCBI Taxonomy" id="2929491"/>
    <lineage>
        <taxon>Bacteria</taxon>
        <taxon>Bacillati</taxon>
        <taxon>Bacillota</taxon>
        <taxon>Clostridia</taxon>
        <taxon>Eubacteriales</taxon>
        <taxon>Oscillospiraceae</taxon>
        <taxon>Faecalibacterium</taxon>
    </lineage>
</organism>
<dbReference type="PANTHER" id="PTHR30408">
    <property type="entry name" value="TYPE-1 RESTRICTION ENZYME ECOKI SPECIFICITY PROTEIN"/>
    <property type="match status" value="1"/>
</dbReference>
<evidence type="ECO:0000259" key="4">
    <source>
        <dbReference type="Pfam" id="PF01420"/>
    </source>
</evidence>
<feature type="domain" description="Type I restriction modification DNA specificity" evidence="4">
    <location>
        <begin position="18"/>
        <end position="184"/>
    </location>
</feature>
<evidence type="ECO:0000313" key="5">
    <source>
        <dbReference type="EMBL" id="MEJ5194721.1"/>
    </source>
</evidence>
<keyword evidence="5" id="KW-0540">Nuclease</keyword>
<gene>
    <name evidence="5" type="ORF">WF834_00785</name>
</gene>
<dbReference type="Pfam" id="PF01420">
    <property type="entry name" value="Methylase_S"/>
    <property type="match status" value="2"/>
</dbReference>
<dbReference type="GO" id="GO:0004519">
    <property type="term" value="F:endonuclease activity"/>
    <property type="evidence" value="ECO:0007669"/>
    <property type="project" value="UniProtKB-KW"/>
</dbReference>
<feature type="domain" description="Type I restriction modification DNA specificity" evidence="4">
    <location>
        <begin position="215"/>
        <end position="378"/>
    </location>
</feature>
<dbReference type="InterPro" id="IPR000055">
    <property type="entry name" value="Restrct_endonuc_typeI_TRD"/>
</dbReference>
<keyword evidence="5" id="KW-0255">Endonuclease</keyword>
<protein>
    <submittedName>
        <fullName evidence="5">Restriction endonuclease subunit S</fullName>
        <ecNumber evidence="5">3.1.21.-</ecNumber>
    </submittedName>
</protein>
<dbReference type="Proteomes" id="UP001373196">
    <property type="component" value="Unassembled WGS sequence"/>
</dbReference>
<dbReference type="GO" id="GO:0003677">
    <property type="term" value="F:DNA binding"/>
    <property type="evidence" value="ECO:0007669"/>
    <property type="project" value="UniProtKB-KW"/>
</dbReference>
<dbReference type="RefSeq" id="WP_339394513.1">
    <property type="nucleotide sequence ID" value="NZ_JBBFGL010000001.1"/>
</dbReference>
<reference evidence="5" key="1">
    <citation type="submission" date="2024-03" db="EMBL/GenBank/DDBJ databases">
        <authorList>
            <person name="Plomp N."/>
            <person name="Harmsen H.J."/>
        </authorList>
    </citation>
    <scope>NUCLEOTIDE SEQUENCE</scope>
    <source>
        <strain evidence="5">HTF-128</strain>
    </source>
</reference>
<dbReference type="SUPFAM" id="SSF116734">
    <property type="entry name" value="DNA methylase specificity domain"/>
    <property type="match status" value="2"/>
</dbReference>
<dbReference type="InterPro" id="IPR052021">
    <property type="entry name" value="Type-I_RS_S_subunit"/>
</dbReference>
<dbReference type="EC" id="3.1.21.-" evidence="5"/>
<keyword evidence="3" id="KW-0238">DNA-binding</keyword>
<comment type="caution">
    <text evidence="5">The sequence shown here is derived from an EMBL/GenBank/DDBJ whole genome shotgun (WGS) entry which is preliminary data.</text>
</comment>
<dbReference type="GO" id="GO:0016787">
    <property type="term" value="F:hydrolase activity"/>
    <property type="evidence" value="ECO:0007669"/>
    <property type="project" value="UniProtKB-KW"/>
</dbReference>
<dbReference type="GO" id="GO:0009307">
    <property type="term" value="P:DNA restriction-modification system"/>
    <property type="evidence" value="ECO:0007669"/>
    <property type="project" value="UniProtKB-KW"/>
</dbReference>
<dbReference type="Gene3D" id="3.90.220.20">
    <property type="entry name" value="DNA methylase specificity domains"/>
    <property type="match status" value="2"/>
</dbReference>
<dbReference type="PANTHER" id="PTHR30408:SF12">
    <property type="entry name" value="TYPE I RESTRICTION ENZYME MJAVIII SPECIFICITY SUBUNIT"/>
    <property type="match status" value="1"/>
</dbReference>
<evidence type="ECO:0000256" key="1">
    <source>
        <dbReference type="ARBA" id="ARBA00010923"/>
    </source>
</evidence>
<dbReference type="InterPro" id="IPR044946">
    <property type="entry name" value="Restrct_endonuc_typeI_TRD_sf"/>
</dbReference>
<sequence length="390" mass="45122">MQDNEKKPALRFKGFTDPWEQRKLGEVFEEYSEKNHAELPPLTIIQGGGTIRRDESERALQYDKSSLSNYKMVNKDDFIVHLRSFEGGLEKASSQGIISPAYHTFHGEDVDSRFYYAYFRSKKFINKDLKPHVYGIRDGRSIDIEGMKTIRIPWASYPEQKSIGDFLTHLDTLITLHQRKYEKLVNIKKSMLDKMFPKNGASVPEIRFKGFTDLWEQRKFEEIAVRSSVMSDKKGLPRVEYEDIISGAGRLNKDIKLKESEKVGIVFHKGDVLYGKLRPYLQNWLLASFNGLAVGDFWVLQPQNTDSSFLYRLVQSQQFDGVANQSTGTKMPRADWKLVSKTKFAMPHSVDEQAAIGAYFEHLDTLITLHRRKLEKLQNIKKSCLEKMFV</sequence>
<name>A0AB35Y3D1_9FIRM</name>
<evidence type="ECO:0000256" key="3">
    <source>
        <dbReference type="ARBA" id="ARBA00023125"/>
    </source>
</evidence>
<keyword evidence="5" id="KW-0378">Hydrolase</keyword>
<keyword evidence="2" id="KW-0680">Restriction system</keyword>
<evidence type="ECO:0000313" key="6">
    <source>
        <dbReference type="Proteomes" id="UP001373196"/>
    </source>
</evidence>
<dbReference type="AlphaFoldDB" id="A0AB35Y3D1"/>
<dbReference type="EMBL" id="JBBFGL010000001">
    <property type="protein sequence ID" value="MEJ5194721.1"/>
    <property type="molecule type" value="Genomic_DNA"/>
</dbReference>
<proteinExistence type="inferred from homology"/>